<evidence type="ECO:0000313" key="13">
    <source>
        <dbReference type="RefSeq" id="XP_020022971.1"/>
    </source>
</evidence>
<dbReference type="PIRSF" id="PIRSF001849">
    <property type="entry name" value="Guanylin"/>
    <property type="match status" value="1"/>
</dbReference>
<evidence type="ECO:0000313" key="12">
    <source>
        <dbReference type="Proteomes" id="UP001732720"/>
    </source>
</evidence>
<dbReference type="GeneID" id="109688817"/>
<gene>
    <name evidence="11 13" type="primary">Guca2a</name>
</gene>
<keyword evidence="5 9" id="KW-1015">Disulfide bond</keyword>
<evidence type="ECO:0000256" key="5">
    <source>
        <dbReference type="ARBA" id="ARBA00023157"/>
    </source>
</evidence>
<dbReference type="CTD" id="2980"/>
<comment type="similarity">
    <text evidence="2">Belongs to the guanylin family.</text>
</comment>
<dbReference type="GO" id="GO:0005576">
    <property type="term" value="C:extracellular region"/>
    <property type="evidence" value="ECO:0007669"/>
    <property type="project" value="UniProtKB-SubCell"/>
</dbReference>
<feature type="disulfide bond" evidence="9">
    <location>
        <begin position="69"/>
        <end position="82"/>
    </location>
</feature>
<organism evidence="11">
    <name type="scientific">Castor canadensis</name>
    <name type="common">American beaver</name>
    <dbReference type="NCBI Taxonomy" id="51338"/>
    <lineage>
        <taxon>Eukaryota</taxon>
        <taxon>Metazoa</taxon>
        <taxon>Chordata</taxon>
        <taxon>Craniata</taxon>
        <taxon>Vertebrata</taxon>
        <taxon>Euteleostomi</taxon>
        <taxon>Mammalia</taxon>
        <taxon>Eutheria</taxon>
        <taxon>Euarchontoglires</taxon>
        <taxon>Glires</taxon>
        <taxon>Rodentia</taxon>
        <taxon>Castorimorpha</taxon>
        <taxon>Castoridae</taxon>
        <taxon>Castor</taxon>
    </lineage>
</organism>
<evidence type="ECO:0000256" key="1">
    <source>
        <dbReference type="ARBA" id="ARBA00004613"/>
    </source>
</evidence>
<feature type="chain" id="PRO_5044674547" description="Guanylin" evidence="10">
    <location>
        <begin position="22"/>
        <end position="115"/>
    </location>
</feature>
<comment type="subcellular location">
    <subcellularLocation>
        <location evidence="1">Secreted</location>
    </subcellularLocation>
</comment>
<evidence type="ECO:0000256" key="3">
    <source>
        <dbReference type="ARBA" id="ARBA00022525"/>
    </source>
</evidence>
<dbReference type="InterPro" id="IPR000879">
    <property type="entry name" value="Guanylin"/>
</dbReference>
<dbReference type="OrthoDB" id="9926421at2759"/>
<proteinExistence type="inferred from homology"/>
<dbReference type="RefSeq" id="XP_020022971.1">
    <property type="nucleotide sequence ID" value="XM_020167382.1"/>
</dbReference>
<evidence type="ECO:0000256" key="6">
    <source>
        <dbReference type="ARBA" id="ARBA00037392"/>
    </source>
</evidence>
<dbReference type="SUPFAM" id="SSF89890">
    <property type="entry name" value="Proguanylin"/>
    <property type="match status" value="1"/>
</dbReference>
<comment type="function">
    <text evidence="6">Endogenous activator of intestinal guanylate cyclase. It stimulates this enzyme through the same receptor binding region as the heat-stable enterotoxins.</text>
</comment>
<keyword evidence="4 10" id="KW-0732">Signal</keyword>
<feature type="signal peptide" evidence="10">
    <location>
        <begin position="1"/>
        <end position="21"/>
    </location>
</feature>
<evidence type="ECO:0000256" key="10">
    <source>
        <dbReference type="SAM" id="SignalP"/>
    </source>
</evidence>
<dbReference type="PANTHER" id="PTHR11318">
    <property type="entry name" value="GUANYLIN FAMILY MEMBER"/>
    <property type="match status" value="1"/>
</dbReference>
<evidence type="ECO:0000256" key="7">
    <source>
        <dbReference type="ARBA" id="ARBA00041143"/>
    </source>
</evidence>
<evidence type="ECO:0000256" key="4">
    <source>
        <dbReference type="ARBA" id="ARBA00022729"/>
    </source>
</evidence>
<evidence type="ECO:0000256" key="9">
    <source>
        <dbReference type="PIRSR" id="PIRSR001849-50"/>
    </source>
</evidence>
<dbReference type="Pfam" id="PF02058">
    <property type="entry name" value="Guanylin"/>
    <property type="match status" value="1"/>
</dbReference>
<name>A0A8C0XMS7_CASCN</name>
<keyword evidence="12" id="KW-1185">Reference proteome</keyword>
<evidence type="ECO:0000256" key="8">
    <source>
        <dbReference type="ARBA" id="ARBA00042142"/>
    </source>
</evidence>
<dbReference type="Proteomes" id="UP001732720">
    <property type="component" value="Chromosome 7"/>
</dbReference>
<dbReference type="Gene3D" id="3.90.1450.10">
    <property type="entry name" value="Guanylin"/>
    <property type="match status" value="1"/>
</dbReference>
<keyword evidence="3" id="KW-0964">Secreted</keyword>
<accession>A0A8C0XMS7</accession>
<evidence type="ECO:0000313" key="11">
    <source>
        <dbReference type="Ensembl" id="ENSCCNP00000028554.1"/>
    </source>
</evidence>
<dbReference type="PRINTS" id="PR00774">
    <property type="entry name" value="GUANYLIN"/>
</dbReference>
<dbReference type="InterPro" id="IPR036382">
    <property type="entry name" value="Guanylin_sf"/>
</dbReference>
<feature type="disulfide bond" evidence="9">
    <location>
        <begin position="107"/>
        <end position="115"/>
    </location>
</feature>
<sequence length="115" mass="12260">MNTFLLSTLCLLGAWAALAKGVTVQDGDFSFPLESVKKLKDLQELPESKVGSLRKLAPVLSEPGAPRQCGSPAFPEALKPLCEEPNAEEILQRLEAIAHDPSTCEICAYAACTGC</sequence>
<dbReference type="AlphaFoldDB" id="A0A8C0XMS7"/>
<reference evidence="11" key="1">
    <citation type="submission" date="2023-09" db="UniProtKB">
        <authorList>
            <consortium name="Ensembl"/>
        </authorList>
    </citation>
    <scope>IDENTIFICATION</scope>
</reference>
<dbReference type="PANTHER" id="PTHR11318:SF3">
    <property type="entry name" value="GUANYLIN"/>
    <property type="match status" value="1"/>
</dbReference>
<dbReference type="KEGG" id="ccan:109688817"/>
<dbReference type="GO" id="GO:0030250">
    <property type="term" value="F:guanylate cyclase activator activity"/>
    <property type="evidence" value="ECO:0007669"/>
    <property type="project" value="InterPro"/>
</dbReference>
<protein>
    <recommendedName>
        <fullName evidence="7">Guanylin</fullName>
    </recommendedName>
    <alternativeName>
        <fullName evidence="8">Guanylate cyclase activator 2A</fullName>
    </alternativeName>
</protein>
<reference evidence="13" key="2">
    <citation type="submission" date="2025-04" db="UniProtKB">
        <authorList>
            <consortium name="RefSeq"/>
        </authorList>
    </citation>
    <scope>IDENTIFICATION</scope>
    <source>
        <tissue evidence="13">Leukocyte</tissue>
    </source>
</reference>
<evidence type="ECO:0000256" key="2">
    <source>
        <dbReference type="ARBA" id="ARBA00009883"/>
    </source>
</evidence>
<feature type="disulfide bond" evidence="9">
    <location>
        <begin position="104"/>
        <end position="112"/>
    </location>
</feature>
<dbReference type="Ensembl" id="ENSCCNT00000036059.1">
    <property type="protein sequence ID" value="ENSCCNP00000028554.1"/>
    <property type="gene ID" value="ENSCCNG00000027491.1"/>
</dbReference>
<dbReference type="FunFam" id="3.90.1450.10:FF:000002">
    <property type="entry name" value="Guanylate cyclase activator 2A"/>
    <property type="match status" value="1"/>
</dbReference>